<organism evidence="2 3">
    <name type="scientific">Marseilla massiliensis</name>
    <dbReference type="NCBI Taxonomy" id="1841864"/>
    <lineage>
        <taxon>Bacteria</taxon>
        <taxon>Pseudomonadati</taxon>
        <taxon>Bacteroidota</taxon>
        <taxon>Bacteroidia</taxon>
        <taxon>Bacteroidales</taxon>
        <taxon>Prevotellaceae</taxon>
        <taxon>Marseilla</taxon>
    </lineage>
</organism>
<dbReference type="AlphaFoldDB" id="A0A938WQA9"/>
<reference evidence="2" key="1">
    <citation type="submission" date="2020-08" db="EMBL/GenBank/DDBJ databases">
        <authorList>
            <person name="Cejkova D."/>
            <person name="Kubasova T."/>
            <person name="Jahodarova E."/>
            <person name="Rychlik I."/>
        </authorList>
    </citation>
    <scope>NUCLEOTIDE SEQUENCE</scope>
    <source>
        <strain evidence="2">An824</strain>
    </source>
</reference>
<proteinExistence type="predicted"/>
<keyword evidence="3" id="KW-1185">Reference proteome</keyword>
<reference evidence="2" key="2">
    <citation type="journal article" date="2021" name="Sci. Rep.">
        <title>The distribution of antibiotic resistance genes in chicken gut microbiota commensals.</title>
        <authorList>
            <person name="Juricova H."/>
            <person name="Matiasovicova J."/>
            <person name="Kubasova T."/>
            <person name="Cejkova D."/>
            <person name="Rychlik I."/>
        </authorList>
    </citation>
    <scope>NUCLEOTIDE SEQUENCE</scope>
    <source>
        <strain evidence="2">An824</strain>
    </source>
</reference>
<dbReference type="Proteomes" id="UP000706891">
    <property type="component" value="Unassembled WGS sequence"/>
</dbReference>
<dbReference type="RefSeq" id="WP_205103037.1">
    <property type="nucleotide sequence ID" value="NZ_JACJJG010000003.1"/>
</dbReference>
<evidence type="ECO:0000313" key="3">
    <source>
        <dbReference type="Proteomes" id="UP000706891"/>
    </source>
</evidence>
<dbReference type="EMBL" id="JACJJG010000003">
    <property type="protein sequence ID" value="MBM6672571.1"/>
    <property type="molecule type" value="Genomic_DNA"/>
</dbReference>
<comment type="caution">
    <text evidence="2">The sequence shown here is derived from an EMBL/GenBank/DDBJ whole genome shotgun (WGS) entry which is preliminary data.</text>
</comment>
<feature type="signal peptide" evidence="1">
    <location>
        <begin position="1"/>
        <end position="19"/>
    </location>
</feature>
<gene>
    <name evidence="2" type="ORF">H6A34_01520</name>
</gene>
<name>A0A938WQA9_9BACT</name>
<protein>
    <submittedName>
        <fullName evidence="2">Uncharacterized protein</fullName>
    </submittedName>
</protein>
<keyword evidence="1" id="KW-0732">Signal</keyword>
<evidence type="ECO:0000256" key="1">
    <source>
        <dbReference type="SAM" id="SignalP"/>
    </source>
</evidence>
<sequence>MKQLILVFCLLFVMQEAVAQHKRNGFTPERFQAELEQYITKKACLTPKEASKFFPVYSEMLSKQRAIHKKMRNLKRIKPTTDSECKKNIKKRDEYEIEIKEIQRTYHEKFMQILPAQKVYDILNAEDRFHRQMFKMAAGKKRKKR</sequence>
<evidence type="ECO:0000313" key="2">
    <source>
        <dbReference type="EMBL" id="MBM6672571.1"/>
    </source>
</evidence>
<accession>A0A938WQA9</accession>
<feature type="chain" id="PRO_5036737827" evidence="1">
    <location>
        <begin position="20"/>
        <end position="145"/>
    </location>
</feature>